<sequence length="185" mass="20377">MSPLVKTYLNKFHASLKALPEEEQQDAIREIESHIMHGLRDGQSDKQILAKLGDPKKLAKAYSSEYISQANPRSFKEVMTMIGFYCTAGLLSIAVVPILGVIAYGFGFCAVIIVIAGIIRSFGVTWIDMTIAPGYEVPIVWSFPFALVIASIIGAIAFISWKNLKSYLAALSSRYHSMLETTIRG</sequence>
<proteinExistence type="predicted"/>
<keyword evidence="1" id="KW-0472">Membrane</keyword>
<reference evidence="2 3" key="1">
    <citation type="submission" date="2017-07" db="EMBL/GenBank/DDBJ databases">
        <title>Paenibacillus herberti R33 genome sequencing and assembly.</title>
        <authorList>
            <person name="Su W."/>
        </authorList>
    </citation>
    <scope>NUCLEOTIDE SEQUENCE [LARGE SCALE GENOMIC DNA]</scope>
    <source>
        <strain evidence="2 3">R33</strain>
    </source>
</reference>
<dbReference type="EMBL" id="NMUQ01000002">
    <property type="protein sequence ID" value="OXM14648.1"/>
    <property type="molecule type" value="Genomic_DNA"/>
</dbReference>
<feature type="transmembrane region" description="Helical" evidence="1">
    <location>
        <begin position="78"/>
        <end position="99"/>
    </location>
</feature>
<evidence type="ECO:0000313" key="2">
    <source>
        <dbReference type="EMBL" id="OXM14648.1"/>
    </source>
</evidence>
<dbReference type="Pfam" id="PF22564">
    <property type="entry name" value="HAAS"/>
    <property type="match status" value="1"/>
</dbReference>
<keyword evidence="1" id="KW-0812">Transmembrane</keyword>
<feature type="transmembrane region" description="Helical" evidence="1">
    <location>
        <begin position="139"/>
        <end position="161"/>
    </location>
</feature>
<name>A0A229NXR1_9BACL</name>
<dbReference type="OrthoDB" id="2867550at2"/>
<keyword evidence="3" id="KW-1185">Reference proteome</keyword>
<evidence type="ECO:0008006" key="4">
    <source>
        <dbReference type="Google" id="ProtNLM"/>
    </source>
</evidence>
<comment type="caution">
    <text evidence="2">The sequence shown here is derived from an EMBL/GenBank/DDBJ whole genome shotgun (WGS) entry which is preliminary data.</text>
</comment>
<dbReference type="RefSeq" id="WP_089525464.1">
    <property type="nucleotide sequence ID" value="NZ_NMUQ01000002.1"/>
</dbReference>
<gene>
    <name evidence="2" type="ORF">CGZ75_17190</name>
</gene>
<evidence type="ECO:0000256" key="1">
    <source>
        <dbReference type="SAM" id="Phobius"/>
    </source>
</evidence>
<dbReference type="AlphaFoldDB" id="A0A229NXR1"/>
<organism evidence="2 3">
    <name type="scientific">Paenibacillus herberti</name>
    <dbReference type="NCBI Taxonomy" id="1619309"/>
    <lineage>
        <taxon>Bacteria</taxon>
        <taxon>Bacillati</taxon>
        <taxon>Bacillota</taxon>
        <taxon>Bacilli</taxon>
        <taxon>Bacillales</taxon>
        <taxon>Paenibacillaceae</taxon>
        <taxon>Paenibacillus</taxon>
    </lineage>
</organism>
<keyword evidence="1" id="KW-1133">Transmembrane helix</keyword>
<evidence type="ECO:0000313" key="3">
    <source>
        <dbReference type="Proteomes" id="UP000215145"/>
    </source>
</evidence>
<dbReference type="Proteomes" id="UP000215145">
    <property type="component" value="Unassembled WGS sequence"/>
</dbReference>
<feature type="transmembrane region" description="Helical" evidence="1">
    <location>
        <begin position="105"/>
        <end position="127"/>
    </location>
</feature>
<protein>
    <recommendedName>
        <fullName evidence="4">DUF1700 domain-containing protein</fullName>
    </recommendedName>
</protein>
<accession>A0A229NXR1</accession>